<dbReference type="EMBL" id="FXYX01000030">
    <property type="protein sequence ID" value="SMX98222.1"/>
    <property type="molecule type" value="Genomic_DNA"/>
</dbReference>
<organism evidence="1 2">
    <name type="scientific">Brevibacterium iodinum ATCC 49514</name>
    <dbReference type="NCBI Taxonomy" id="1255616"/>
    <lineage>
        <taxon>Bacteria</taxon>
        <taxon>Bacillati</taxon>
        <taxon>Actinomycetota</taxon>
        <taxon>Actinomycetes</taxon>
        <taxon>Micrococcales</taxon>
        <taxon>Brevibacteriaceae</taxon>
        <taxon>Brevibacterium</taxon>
    </lineage>
</organism>
<dbReference type="AlphaFoldDB" id="A0A2H1KGC5"/>
<dbReference type="Proteomes" id="UP000234382">
    <property type="component" value="Unassembled WGS sequence"/>
</dbReference>
<protein>
    <recommendedName>
        <fullName evidence="3">Helix-turn-helix domain-containing protein</fullName>
    </recommendedName>
</protein>
<evidence type="ECO:0000313" key="2">
    <source>
        <dbReference type="Proteomes" id="UP000234382"/>
    </source>
</evidence>
<keyword evidence="2" id="KW-1185">Reference proteome</keyword>
<proteinExistence type="predicted"/>
<dbReference type="SUPFAM" id="SSF46955">
    <property type="entry name" value="Putative DNA-binding domain"/>
    <property type="match status" value="1"/>
</dbReference>
<name>A0A2H1KGC5_9MICO</name>
<sequence>MSRNLVSITEAACHRNCSDQTIRNYIRRGYFPAYRNEKNPRAGVLIDLDEMDEALDDLPQAKVRAGVRAFGKYASVYSLHPDARR</sequence>
<evidence type="ECO:0000313" key="1">
    <source>
        <dbReference type="EMBL" id="SMX98222.1"/>
    </source>
</evidence>
<reference evidence="2" key="1">
    <citation type="submission" date="2017-03" db="EMBL/GenBank/DDBJ databases">
        <authorList>
            <person name="Monnet C."/>
        </authorList>
    </citation>
    <scope>NUCLEOTIDE SEQUENCE [LARGE SCALE GENOMIC DNA]</scope>
    <source>
        <strain evidence="2">ATCC 49514</strain>
    </source>
</reference>
<accession>A0A2H1KGC5</accession>
<gene>
    <name evidence="1" type="ORF">BI49514_02980</name>
</gene>
<dbReference type="InterPro" id="IPR009061">
    <property type="entry name" value="DNA-bd_dom_put_sf"/>
</dbReference>
<evidence type="ECO:0008006" key="3">
    <source>
        <dbReference type="Google" id="ProtNLM"/>
    </source>
</evidence>